<evidence type="ECO:0000313" key="2">
    <source>
        <dbReference type="EMBL" id="KKN05007.1"/>
    </source>
</evidence>
<evidence type="ECO:0000259" key="1">
    <source>
        <dbReference type="Pfam" id="PF07238"/>
    </source>
</evidence>
<comment type="caution">
    <text evidence="2">The sequence shown here is derived from an EMBL/GenBank/DDBJ whole genome shotgun (WGS) entry which is preliminary data.</text>
</comment>
<gene>
    <name evidence="2" type="ORF">LCGC14_1091590</name>
</gene>
<name>A0A0F9MZW3_9ZZZZ</name>
<proteinExistence type="predicted"/>
<dbReference type="Pfam" id="PF07238">
    <property type="entry name" value="PilZ"/>
    <property type="match status" value="2"/>
</dbReference>
<feature type="domain" description="PilZ" evidence="1">
    <location>
        <begin position="122"/>
        <end position="204"/>
    </location>
</feature>
<organism evidence="2">
    <name type="scientific">marine sediment metagenome</name>
    <dbReference type="NCBI Taxonomy" id="412755"/>
    <lineage>
        <taxon>unclassified sequences</taxon>
        <taxon>metagenomes</taxon>
        <taxon>ecological metagenomes</taxon>
    </lineage>
</organism>
<dbReference type="InterPro" id="IPR009875">
    <property type="entry name" value="PilZ_domain"/>
</dbReference>
<dbReference type="GO" id="GO:0035438">
    <property type="term" value="F:cyclic-di-GMP binding"/>
    <property type="evidence" value="ECO:0007669"/>
    <property type="project" value="InterPro"/>
</dbReference>
<accession>A0A0F9MZW3</accession>
<reference evidence="2" key="1">
    <citation type="journal article" date="2015" name="Nature">
        <title>Complex archaea that bridge the gap between prokaryotes and eukaryotes.</title>
        <authorList>
            <person name="Spang A."/>
            <person name="Saw J.H."/>
            <person name="Jorgensen S.L."/>
            <person name="Zaremba-Niedzwiedzka K."/>
            <person name="Martijn J."/>
            <person name="Lind A.E."/>
            <person name="van Eijk R."/>
            <person name="Schleper C."/>
            <person name="Guy L."/>
            <person name="Ettema T.J."/>
        </authorList>
    </citation>
    <scope>NUCLEOTIDE SEQUENCE</scope>
</reference>
<dbReference type="AlphaFoldDB" id="A0A0F9MZW3"/>
<protein>
    <recommendedName>
        <fullName evidence="1">PilZ domain-containing protein</fullName>
    </recommendedName>
</protein>
<feature type="non-terminal residue" evidence="2">
    <location>
        <position position="675"/>
    </location>
</feature>
<feature type="domain" description="PilZ" evidence="1">
    <location>
        <begin position="451"/>
        <end position="550"/>
    </location>
</feature>
<dbReference type="EMBL" id="LAZR01004853">
    <property type="protein sequence ID" value="KKN05007.1"/>
    <property type="molecule type" value="Genomic_DNA"/>
</dbReference>
<dbReference type="SUPFAM" id="SSF141371">
    <property type="entry name" value="PilZ domain-like"/>
    <property type="match status" value="1"/>
</dbReference>
<sequence length="675" mass="77719">MAKDTETAARNEAFLRQLETQRLNKPCNRIIDLRGKVAGECQAYTFGERIHYLDDRAYLLTKQLLARFDGRYTTGVYESLLKALKMLDQQQKQTSLDNDTNKEILHQDPVQPQYISFDHILQRQERRVVYTSPIDLNIADVLYHASTIDITSRAIRITLRRAHTIEQGDNVSVTFSGFNELNSQTNDSDISVNLLTKVAYKVAQIDHNEQYTYAILVRNRDDNIAVTDWFDNWTQQQTNPAHADINDSIFNLASRYYLRLFSRSLNMPLVWLSTENDPDAIKALHLSLNDDKLIEYLTDASHQIDFTLLPINKVMQSGEAHLVVVYKTNNSLKSITVPRSKPYLIGKILNWHRQQPHSYLLLLQSAQQPFDPKIFDDDLAFISHLDPNYAKVFTNRLYSITQTISIIDLSASCLNISSPNTFNEHELTLYKTANPAQKLLPVPTSFKHQIQRKRQRFFINTPVKAHLGQVVFNAPTIDFSKDGLSLQIDEDITIPLDSRITIDFTRWQNQTNKHDLTGISYSVKSKTSLPKGQIRLGLQRLSHLSPISLNQFFESIIERNKDKLAVNNRDLIADKEAAIYRKLLPATIATIPFYLGVDANQKRILQAIATTQFNHAKQYDSFWLTFAKMATALSKIIRNQLVENNRDIRFGLYCYKNKAKQNDWLMATDFDFSYS</sequence>